<evidence type="ECO:0000313" key="3">
    <source>
        <dbReference type="Proteomes" id="UP001498421"/>
    </source>
</evidence>
<protein>
    <recommendedName>
        <fullName evidence="4">C2H2-type domain-containing protein</fullName>
    </recommendedName>
</protein>
<accession>A0ABR1I977</accession>
<dbReference type="Proteomes" id="UP001498421">
    <property type="component" value="Unassembled WGS sequence"/>
</dbReference>
<feature type="region of interest" description="Disordered" evidence="1">
    <location>
        <begin position="92"/>
        <end position="137"/>
    </location>
</feature>
<sequence length="704" mass="79902">MKLVLTDPSSTKLSSTLFLKSLDRSRSTLILWSDGYGVEDGELDEVVTRSPLLHQKVSEFLVNIGNVLTEEVLPRLGLDRKVQARVLKRLAKETSSSVNPDKPLGEISHGDNDSDEDDGSSKTGSDSEQSSELESEDMEDYALEIETDVECLLELDAFIRTPTLDLEAKTSEDLESVSGDLRPIEDTFGSLFFVLIKDRFPKAPFDLAMPLSSAYMNQLRERERFDEPSITPCTKDVFPISVPYCPEKGKPRIPSLPRSTIHCGPFKCPTGREYQRFSSDDAWQKHAFNDMKLWVCHEQECKRRSRPFTEAISWAYHLEFKHSYGPDWPPITCAFYGEKTDSGKSAICLHLDSHFKETCLDATEAVVRYQGLSTKLENFKHTTQVDEGVPFLNVEKVPDDYRGGVMSDNSGQAQSDVSGAIHLGESSKPLAKSRYKGKAIGDVVEMKALLPPEKWTKQWKDWDQSSDDDLDLGLGSELAMPTSMLHQALLDDAQGSQDHTPDQNDEHFPYDIDKLGEGKVTLLGDRKYKRRTFQLPSRGDRIFMLANECASVLGYRRPRDLFDNYKAPLRFVISQDEMDLLVQQGFFPASCLPEGQVEIVTARSVFKQHGRYAIVNGRKFHDDYWEHRARLKEKEWERDRSTQDSLAHSPLFDSLETKPGYDAKQDREVCLENQSERKNEQVLGRILNEPQESDDGVEQFELGH</sequence>
<dbReference type="Pfam" id="PF08624">
    <property type="entry name" value="CRC_subunit"/>
    <property type="match status" value="1"/>
</dbReference>
<dbReference type="EMBL" id="JAZAVK010000030">
    <property type="protein sequence ID" value="KAK7429362.1"/>
    <property type="molecule type" value="Genomic_DNA"/>
</dbReference>
<feature type="region of interest" description="Disordered" evidence="1">
    <location>
        <begin position="636"/>
        <end position="704"/>
    </location>
</feature>
<name>A0ABR1I977_9HYPO</name>
<feature type="compositionally biased region" description="Basic and acidic residues" evidence="1">
    <location>
        <begin position="655"/>
        <end position="680"/>
    </location>
</feature>
<evidence type="ECO:0008006" key="4">
    <source>
        <dbReference type="Google" id="ProtNLM"/>
    </source>
</evidence>
<organism evidence="2 3">
    <name type="scientific">Neonectria magnoliae</name>
    <dbReference type="NCBI Taxonomy" id="2732573"/>
    <lineage>
        <taxon>Eukaryota</taxon>
        <taxon>Fungi</taxon>
        <taxon>Dikarya</taxon>
        <taxon>Ascomycota</taxon>
        <taxon>Pezizomycotina</taxon>
        <taxon>Sordariomycetes</taxon>
        <taxon>Hypocreomycetidae</taxon>
        <taxon>Hypocreales</taxon>
        <taxon>Nectriaceae</taxon>
        <taxon>Neonectria</taxon>
    </lineage>
</organism>
<proteinExistence type="predicted"/>
<gene>
    <name evidence="2" type="ORF">QQZ08_004175</name>
</gene>
<evidence type="ECO:0000313" key="2">
    <source>
        <dbReference type="EMBL" id="KAK7429362.1"/>
    </source>
</evidence>
<reference evidence="2 3" key="1">
    <citation type="journal article" date="2025" name="Microbiol. Resour. Announc.">
        <title>Draft genome sequences for Neonectria magnoliae and Neonectria punicea, canker pathogens of Liriodendron tulipifera and Acer saccharum in West Virginia.</title>
        <authorList>
            <person name="Petronek H.M."/>
            <person name="Kasson M.T."/>
            <person name="Metheny A.M."/>
            <person name="Stauder C.M."/>
            <person name="Lovett B."/>
            <person name="Lynch S.C."/>
            <person name="Garnas J.R."/>
            <person name="Kasson L.R."/>
            <person name="Stajich J.E."/>
        </authorList>
    </citation>
    <scope>NUCLEOTIDE SEQUENCE [LARGE SCALE GENOMIC DNA]</scope>
    <source>
        <strain evidence="2 3">NRRL 64651</strain>
    </source>
</reference>
<comment type="caution">
    <text evidence="2">The sequence shown here is derived from an EMBL/GenBank/DDBJ whole genome shotgun (WGS) entry which is preliminary data.</text>
</comment>
<evidence type="ECO:0000256" key="1">
    <source>
        <dbReference type="SAM" id="MobiDB-lite"/>
    </source>
</evidence>
<keyword evidence="3" id="KW-1185">Reference proteome</keyword>
<dbReference type="InterPro" id="IPR013933">
    <property type="entry name" value="CRC_Rsc7/Swp82"/>
</dbReference>